<dbReference type="PANTHER" id="PTHR24243:SF230">
    <property type="entry name" value="G-PROTEIN COUPLED RECEPTORS FAMILY 1 PROFILE DOMAIN-CONTAINING PROTEIN"/>
    <property type="match status" value="1"/>
</dbReference>
<evidence type="ECO:0000313" key="12">
    <source>
        <dbReference type="Proteomes" id="UP000192578"/>
    </source>
</evidence>
<dbReference type="InterPro" id="IPR017452">
    <property type="entry name" value="GPCR_Rhodpsn_7TM"/>
</dbReference>
<evidence type="ECO:0000256" key="3">
    <source>
        <dbReference type="ARBA" id="ARBA00022989"/>
    </source>
</evidence>
<evidence type="ECO:0000256" key="5">
    <source>
        <dbReference type="ARBA" id="ARBA00023136"/>
    </source>
</evidence>
<dbReference type="PROSITE" id="PS50262">
    <property type="entry name" value="G_PROTEIN_RECEP_F1_2"/>
    <property type="match status" value="1"/>
</dbReference>
<dbReference type="SUPFAM" id="SSF81321">
    <property type="entry name" value="Family A G protein-coupled receptor-like"/>
    <property type="match status" value="1"/>
</dbReference>
<feature type="compositionally biased region" description="Polar residues" evidence="8">
    <location>
        <begin position="426"/>
        <end position="442"/>
    </location>
</feature>
<dbReference type="AlphaFoldDB" id="A0A1W0X8F9"/>
<keyword evidence="5 9" id="KW-0472">Membrane</keyword>
<feature type="region of interest" description="Disordered" evidence="8">
    <location>
        <begin position="412"/>
        <end position="442"/>
    </location>
</feature>
<keyword evidence="12" id="KW-1185">Reference proteome</keyword>
<keyword evidence="7" id="KW-0807">Transducer</keyword>
<evidence type="ECO:0000313" key="11">
    <source>
        <dbReference type="EMBL" id="OQV23688.1"/>
    </source>
</evidence>
<comment type="caution">
    <text evidence="11">The sequence shown here is derived from an EMBL/GenBank/DDBJ whole genome shotgun (WGS) entry which is preliminary data.</text>
</comment>
<dbReference type="CDD" id="cd14978">
    <property type="entry name" value="7tmA_FMRFamide_R-like"/>
    <property type="match status" value="1"/>
</dbReference>
<comment type="subcellular location">
    <subcellularLocation>
        <location evidence="1">Membrane</location>
        <topology evidence="1">Multi-pass membrane protein</topology>
    </subcellularLocation>
</comment>
<dbReference type="GO" id="GO:0004930">
    <property type="term" value="F:G protein-coupled receptor activity"/>
    <property type="evidence" value="ECO:0007669"/>
    <property type="project" value="UniProtKB-KW"/>
</dbReference>
<feature type="transmembrane region" description="Helical" evidence="9">
    <location>
        <begin position="183"/>
        <end position="203"/>
    </location>
</feature>
<evidence type="ECO:0000256" key="4">
    <source>
        <dbReference type="ARBA" id="ARBA00023040"/>
    </source>
</evidence>
<feature type="transmembrane region" description="Helical" evidence="9">
    <location>
        <begin position="67"/>
        <end position="87"/>
    </location>
</feature>
<gene>
    <name evidence="11" type="ORF">BV898_02426</name>
</gene>
<feature type="transmembrane region" description="Helical" evidence="9">
    <location>
        <begin position="99"/>
        <end position="119"/>
    </location>
</feature>
<feature type="transmembrane region" description="Helical" evidence="9">
    <location>
        <begin position="236"/>
        <end position="258"/>
    </location>
</feature>
<feature type="transmembrane region" description="Helical" evidence="9">
    <location>
        <begin position="289"/>
        <end position="310"/>
    </location>
</feature>
<dbReference type="EMBL" id="MTYJ01000010">
    <property type="protein sequence ID" value="OQV23688.1"/>
    <property type="molecule type" value="Genomic_DNA"/>
</dbReference>
<name>A0A1W0X8F9_HYPEX</name>
<dbReference type="Proteomes" id="UP000192578">
    <property type="component" value="Unassembled WGS sequence"/>
</dbReference>
<evidence type="ECO:0000256" key="8">
    <source>
        <dbReference type="SAM" id="MobiDB-lite"/>
    </source>
</evidence>
<sequence length="442" mass="50011">MDQDSGTTDSSDFELVTFSTCAEFLALNLSKDEVEIPGSSFLNNSCGRQSVNVTAIQLHPARYAVLVTYPIFLLICTVGNLLTLIVLGRETTKSVKRIYLMSLACSDFCFMWSQFFPYLSNYATITSNPGAKLFLDRISGSCTFFQEMLITSSDWILVAFSIERFFAVVFPLYYNIFVSKRRATAVVLVVFLLAGLYAMYNLFDYYWFLANDEPRCPAALIRPPTYLIRWHAVYEWSVLIVPVITFLVILSVNLAVSIQLLKHQKFRRANTLGRNHPDSVTKDHQAIHMLLACAVLYILTQFPAFVYNILQILQHYPFCSLTFTDNFVANYTRAIGVTVNINYSANFLLYYGVSTTFRQGLRDFKHAVIVASGCSRNPALTHKPILGPHASTKTNYYTGFMTNGAEDIYGRHGEEKKRNPRFSLESVDTSTTSMGSSNNPRY</sequence>
<evidence type="ECO:0000256" key="9">
    <source>
        <dbReference type="SAM" id="Phobius"/>
    </source>
</evidence>
<dbReference type="GO" id="GO:0005886">
    <property type="term" value="C:plasma membrane"/>
    <property type="evidence" value="ECO:0007669"/>
    <property type="project" value="TreeGrafter"/>
</dbReference>
<protein>
    <recommendedName>
        <fullName evidence="10">G-protein coupled receptors family 1 profile domain-containing protein</fullName>
    </recommendedName>
</protein>
<keyword evidence="3 9" id="KW-1133">Transmembrane helix</keyword>
<evidence type="ECO:0000259" key="10">
    <source>
        <dbReference type="PROSITE" id="PS50262"/>
    </source>
</evidence>
<evidence type="ECO:0000256" key="6">
    <source>
        <dbReference type="ARBA" id="ARBA00023170"/>
    </source>
</evidence>
<feature type="transmembrane region" description="Helical" evidence="9">
    <location>
        <begin position="155"/>
        <end position="176"/>
    </location>
</feature>
<accession>A0A1W0X8F9</accession>
<evidence type="ECO:0000256" key="2">
    <source>
        <dbReference type="ARBA" id="ARBA00022692"/>
    </source>
</evidence>
<dbReference type="InterPro" id="IPR000276">
    <property type="entry name" value="GPCR_Rhodpsn"/>
</dbReference>
<dbReference type="PRINTS" id="PR00237">
    <property type="entry name" value="GPCRRHODOPSN"/>
</dbReference>
<organism evidence="11 12">
    <name type="scientific">Hypsibius exemplaris</name>
    <name type="common">Freshwater tardigrade</name>
    <dbReference type="NCBI Taxonomy" id="2072580"/>
    <lineage>
        <taxon>Eukaryota</taxon>
        <taxon>Metazoa</taxon>
        <taxon>Ecdysozoa</taxon>
        <taxon>Tardigrada</taxon>
        <taxon>Eutardigrada</taxon>
        <taxon>Parachela</taxon>
        <taxon>Hypsibioidea</taxon>
        <taxon>Hypsibiidae</taxon>
        <taxon>Hypsibius</taxon>
    </lineage>
</organism>
<keyword evidence="6" id="KW-0675">Receptor</keyword>
<reference evidence="12" key="1">
    <citation type="submission" date="2017-01" db="EMBL/GenBank/DDBJ databases">
        <title>Comparative genomics of anhydrobiosis in the tardigrade Hypsibius dujardini.</title>
        <authorList>
            <person name="Yoshida Y."/>
            <person name="Koutsovoulos G."/>
            <person name="Laetsch D."/>
            <person name="Stevens L."/>
            <person name="Kumar S."/>
            <person name="Horikawa D."/>
            <person name="Ishino K."/>
            <person name="Komine S."/>
            <person name="Tomita M."/>
            <person name="Blaxter M."/>
            <person name="Arakawa K."/>
        </authorList>
    </citation>
    <scope>NUCLEOTIDE SEQUENCE [LARGE SCALE GENOMIC DNA]</scope>
    <source>
        <strain evidence="12">Z151</strain>
    </source>
</reference>
<feature type="domain" description="G-protein coupled receptors family 1 profile" evidence="10">
    <location>
        <begin position="79"/>
        <end position="350"/>
    </location>
</feature>
<dbReference type="Pfam" id="PF00001">
    <property type="entry name" value="7tm_1"/>
    <property type="match status" value="1"/>
</dbReference>
<keyword evidence="2 9" id="KW-0812">Transmembrane</keyword>
<dbReference type="PANTHER" id="PTHR24243">
    <property type="entry name" value="G-PROTEIN COUPLED RECEPTOR"/>
    <property type="match status" value="1"/>
</dbReference>
<keyword evidence="4" id="KW-0297">G-protein coupled receptor</keyword>
<dbReference type="OrthoDB" id="10029014at2759"/>
<proteinExistence type="predicted"/>
<evidence type="ECO:0000256" key="1">
    <source>
        <dbReference type="ARBA" id="ARBA00004141"/>
    </source>
</evidence>
<evidence type="ECO:0000256" key="7">
    <source>
        <dbReference type="ARBA" id="ARBA00023224"/>
    </source>
</evidence>
<dbReference type="Gene3D" id="1.20.1070.10">
    <property type="entry name" value="Rhodopsin 7-helix transmembrane proteins"/>
    <property type="match status" value="1"/>
</dbReference>